<evidence type="ECO:0000313" key="3">
    <source>
        <dbReference type="EMBL" id="TWE12155.1"/>
    </source>
</evidence>
<accession>A0A561E956</accession>
<dbReference type="RefSeq" id="WP_145225932.1">
    <property type="nucleotide sequence ID" value="NZ_VIVQ01000001.1"/>
</dbReference>
<dbReference type="AlphaFoldDB" id="A0A561E956"/>
<comment type="caution">
    <text evidence="3">The sequence shown here is derived from an EMBL/GenBank/DDBJ whole genome shotgun (WGS) entry which is preliminary data.</text>
</comment>
<dbReference type="InterPro" id="IPR051910">
    <property type="entry name" value="ComF/GntX_DNA_util-trans"/>
</dbReference>
<dbReference type="OrthoDB" id="5244859at2"/>
<proteinExistence type="inferred from homology"/>
<dbReference type="CDD" id="cd06223">
    <property type="entry name" value="PRTases_typeI"/>
    <property type="match status" value="1"/>
</dbReference>
<dbReference type="Proteomes" id="UP000318297">
    <property type="component" value="Unassembled WGS sequence"/>
</dbReference>
<dbReference type="EMBL" id="VIVQ01000001">
    <property type="protein sequence ID" value="TWE12155.1"/>
    <property type="molecule type" value="Genomic_DNA"/>
</dbReference>
<feature type="domain" description="Phosphoribosyltransferase" evidence="2">
    <location>
        <begin position="149"/>
        <end position="231"/>
    </location>
</feature>
<evidence type="ECO:0000256" key="1">
    <source>
        <dbReference type="ARBA" id="ARBA00008007"/>
    </source>
</evidence>
<evidence type="ECO:0000259" key="2">
    <source>
        <dbReference type="Pfam" id="PF00156"/>
    </source>
</evidence>
<keyword evidence="3" id="KW-0808">Transferase</keyword>
<sequence length="239" mass="24519">MRPLAALDALAELALPRTCAGCGRSGVSLCRTCDIALDRPLLQDAAAVRPLPCPVGMPPTWSQVPYAGAPARALRVHKDAGRSDLAPRLARLLRAAVAGAVEHDPLVGDAVMAGAPVLVIPMPTRGTSVRARGGDPMLTLTRLACAGAVPLRLVSALRVSGRGRDQAGLSALERAVNVRNSMAVRGRWASVVEGATCVIADDIVTTGSSLTEAARALRQAGAGHVAAATVASTVRHTGR</sequence>
<dbReference type="Pfam" id="PF00156">
    <property type="entry name" value="Pribosyltran"/>
    <property type="match status" value="1"/>
</dbReference>
<dbReference type="Gene3D" id="3.40.50.2020">
    <property type="match status" value="1"/>
</dbReference>
<dbReference type="SUPFAM" id="SSF53271">
    <property type="entry name" value="PRTase-like"/>
    <property type="match status" value="1"/>
</dbReference>
<comment type="similarity">
    <text evidence="1">Belongs to the ComF/GntX family.</text>
</comment>
<dbReference type="InterPro" id="IPR029057">
    <property type="entry name" value="PRTase-like"/>
</dbReference>
<organism evidence="3 4">
    <name type="scientific">Rudaeicoccus suwonensis</name>
    <dbReference type="NCBI Taxonomy" id="657409"/>
    <lineage>
        <taxon>Bacteria</taxon>
        <taxon>Bacillati</taxon>
        <taxon>Actinomycetota</taxon>
        <taxon>Actinomycetes</taxon>
        <taxon>Micrococcales</taxon>
        <taxon>Dermacoccaceae</taxon>
        <taxon>Rudaeicoccus</taxon>
    </lineage>
</organism>
<keyword evidence="4" id="KW-1185">Reference proteome</keyword>
<dbReference type="InterPro" id="IPR000836">
    <property type="entry name" value="PRTase_dom"/>
</dbReference>
<dbReference type="GO" id="GO:0016757">
    <property type="term" value="F:glycosyltransferase activity"/>
    <property type="evidence" value="ECO:0007669"/>
    <property type="project" value="UniProtKB-KW"/>
</dbReference>
<name>A0A561E956_9MICO</name>
<keyword evidence="3" id="KW-0328">Glycosyltransferase</keyword>
<protein>
    <submittedName>
        <fullName evidence="3">Putative amidophosphoribosyltransferase</fullName>
    </submittedName>
</protein>
<reference evidence="3 4" key="1">
    <citation type="submission" date="2019-06" db="EMBL/GenBank/DDBJ databases">
        <title>Sequencing the genomes of 1000 actinobacteria strains.</title>
        <authorList>
            <person name="Klenk H.-P."/>
        </authorList>
    </citation>
    <scope>NUCLEOTIDE SEQUENCE [LARGE SCALE GENOMIC DNA]</scope>
    <source>
        <strain evidence="3 4">DSM 19560</strain>
    </source>
</reference>
<evidence type="ECO:0000313" key="4">
    <source>
        <dbReference type="Proteomes" id="UP000318297"/>
    </source>
</evidence>
<dbReference type="PANTHER" id="PTHR47505">
    <property type="entry name" value="DNA UTILIZATION PROTEIN YHGH"/>
    <property type="match status" value="1"/>
</dbReference>
<gene>
    <name evidence="3" type="ORF">BKA23_0951</name>
</gene>
<dbReference type="PANTHER" id="PTHR47505:SF1">
    <property type="entry name" value="DNA UTILIZATION PROTEIN YHGH"/>
    <property type="match status" value="1"/>
</dbReference>